<protein>
    <submittedName>
        <fullName evidence="1">TIGR02678 family protein</fullName>
    </submittedName>
</protein>
<comment type="caution">
    <text evidence="1">The sequence shown here is derived from an EMBL/GenBank/DDBJ whole genome shotgun (WGS) entry which is preliminary data.</text>
</comment>
<dbReference type="Proteomes" id="UP000886890">
    <property type="component" value="Unassembled WGS sequence"/>
</dbReference>
<proteinExistence type="predicted"/>
<reference evidence="1" key="2">
    <citation type="submission" date="2021-04" db="EMBL/GenBank/DDBJ databases">
        <authorList>
            <person name="Gilroy R."/>
        </authorList>
    </citation>
    <scope>NUCLEOTIDE SEQUENCE</scope>
    <source>
        <strain evidence="1">CHK183-1962</strain>
    </source>
</reference>
<sequence>MNEIRTLMEEFWVSRDGDREKYYRVKREVPKFQKFVREQLGWKLIHTENLIKLEKIPAHAESFMGIQEFSEIRDYCILCVVLMFLEDKEEQERFLLSELIDYVETALKGYLPIDWTSFTQRKSLVRVLQYLERLRILRVHEGNSEAFGQESGREVLYENTGYSRYFAVSFGRDISDCESWQDFEKAEFEEFSEDRGTRRINRVYRQLAVCPALYWENSDDPDAYYLKNQRQWVGKYLGENLGGRLDIHKNAAFWMLEDSEVFGTVHPRDAMLPEAVLLICARLQEMIREGGLVQGEDGCLRMGREEFYRLILDLRIRWKSAWSKEFREMDEERLLERMLQYMKNWMMLREEADQVVLLPAVGKMKGYYPKDFTGGDKE</sequence>
<gene>
    <name evidence="1" type="ORF">H9734_02170</name>
</gene>
<evidence type="ECO:0000313" key="1">
    <source>
        <dbReference type="EMBL" id="HIX76393.1"/>
    </source>
</evidence>
<dbReference type="NCBIfam" id="TIGR02678">
    <property type="entry name" value="TIGR02678 family protein"/>
    <property type="match status" value="1"/>
</dbReference>
<dbReference type="InterPro" id="IPR013494">
    <property type="entry name" value="CHP02678"/>
</dbReference>
<organism evidence="1 2">
    <name type="scientific">Candidatus Fusicatenibacter merdavium</name>
    <dbReference type="NCBI Taxonomy" id="2838600"/>
    <lineage>
        <taxon>Bacteria</taxon>
        <taxon>Bacillati</taxon>
        <taxon>Bacillota</taxon>
        <taxon>Clostridia</taxon>
        <taxon>Lachnospirales</taxon>
        <taxon>Lachnospiraceae</taxon>
        <taxon>Fusicatenibacter</taxon>
    </lineage>
</organism>
<reference evidence="1" key="1">
    <citation type="journal article" date="2021" name="PeerJ">
        <title>Extensive microbial diversity within the chicken gut microbiome revealed by metagenomics and culture.</title>
        <authorList>
            <person name="Gilroy R."/>
            <person name="Ravi A."/>
            <person name="Getino M."/>
            <person name="Pursley I."/>
            <person name="Horton D.L."/>
            <person name="Alikhan N.F."/>
            <person name="Baker D."/>
            <person name="Gharbi K."/>
            <person name="Hall N."/>
            <person name="Watson M."/>
            <person name="Adriaenssens E.M."/>
            <person name="Foster-Nyarko E."/>
            <person name="Jarju S."/>
            <person name="Secka A."/>
            <person name="Antonio M."/>
            <person name="Oren A."/>
            <person name="Chaudhuri R.R."/>
            <person name="La Ragione R."/>
            <person name="Hildebrand F."/>
            <person name="Pallen M.J."/>
        </authorList>
    </citation>
    <scope>NUCLEOTIDE SEQUENCE</scope>
    <source>
        <strain evidence="1">CHK183-1962</strain>
    </source>
</reference>
<dbReference type="Pfam" id="PF09661">
    <property type="entry name" value="DUF2398"/>
    <property type="match status" value="1"/>
</dbReference>
<accession>A0A9D2BHM3</accession>
<dbReference type="EMBL" id="DXEK01000035">
    <property type="protein sequence ID" value="HIX76393.1"/>
    <property type="molecule type" value="Genomic_DNA"/>
</dbReference>
<evidence type="ECO:0000313" key="2">
    <source>
        <dbReference type="Proteomes" id="UP000886890"/>
    </source>
</evidence>
<name>A0A9D2BHM3_9FIRM</name>
<dbReference type="AlphaFoldDB" id="A0A9D2BHM3"/>